<proteinExistence type="predicted"/>
<evidence type="ECO:0000313" key="2">
    <source>
        <dbReference type="EMBL" id="KAJ4454841.1"/>
    </source>
</evidence>
<feature type="compositionally biased region" description="Low complexity" evidence="1">
    <location>
        <begin position="81"/>
        <end position="93"/>
    </location>
</feature>
<protein>
    <submittedName>
        <fullName evidence="2">Uncharacterized protein</fullName>
    </submittedName>
</protein>
<keyword evidence="3" id="KW-1185">Reference proteome</keyword>
<name>A0ABQ8U663_9EUKA</name>
<evidence type="ECO:0000313" key="3">
    <source>
        <dbReference type="Proteomes" id="UP001141327"/>
    </source>
</evidence>
<organism evidence="2 3">
    <name type="scientific">Paratrimastix pyriformis</name>
    <dbReference type="NCBI Taxonomy" id="342808"/>
    <lineage>
        <taxon>Eukaryota</taxon>
        <taxon>Metamonada</taxon>
        <taxon>Preaxostyla</taxon>
        <taxon>Paratrimastigidae</taxon>
        <taxon>Paratrimastix</taxon>
    </lineage>
</organism>
<dbReference type="Proteomes" id="UP001141327">
    <property type="component" value="Unassembled WGS sequence"/>
</dbReference>
<evidence type="ECO:0000256" key="1">
    <source>
        <dbReference type="SAM" id="MobiDB-lite"/>
    </source>
</evidence>
<dbReference type="EMBL" id="JAPMOS010000131">
    <property type="protein sequence ID" value="KAJ4454841.1"/>
    <property type="molecule type" value="Genomic_DNA"/>
</dbReference>
<comment type="caution">
    <text evidence="2">The sequence shown here is derived from an EMBL/GenBank/DDBJ whole genome shotgun (WGS) entry which is preliminary data.</text>
</comment>
<sequence length="206" mass="22401">MQATPTTSTAPQVSIFFVVEPSAVATCPLRSDLIVRLSQRATPVGRRDILKLLSDAAARRDQVRRSRVTLAHRAQEPRKPAASASAATSAASACTTRQPGMAALERAAAHRLALLIQRQSRAQLVTNRVVAARQRTSAEHAVQVAALNLRNVRAALARRQLLEGKRARLTQHLQAVERIAQTHLLAQAHAFLTKPEERPLEGFLAA</sequence>
<feature type="region of interest" description="Disordered" evidence="1">
    <location>
        <begin position="69"/>
        <end position="93"/>
    </location>
</feature>
<gene>
    <name evidence="2" type="ORF">PAPYR_10350</name>
</gene>
<reference evidence="2" key="1">
    <citation type="journal article" date="2022" name="bioRxiv">
        <title>Genomics of Preaxostyla Flagellates Illuminates Evolutionary Transitions and the Path Towards Mitochondrial Loss.</title>
        <authorList>
            <person name="Novak L.V.F."/>
            <person name="Treitli S.C."/>
            <person name="Pyrih J."/>
            <person name="Halakuc P."/>
            <person name="Pipaliya S.V."/>
            <person name="Vacek V."/>
            <person name="Brzon O."/>
            <person name="Soukal P."/>
            <person name="Eme L."/>
            <person name="Dacks J.B."/>
            <person name="Karnkowska A."/>
            <person name="Elias M."/>
            <person name="Hampl V."/>
        </authorList>
    </citation>
    <scope>NUCLEOTIDE SEQUENCE</scope>
    <source>
        <strain evidence="2">RCP-MX</strain>
    </source>
</reference>
<accession>A0ABQ8U663</accession>